<evidence type="ECO:0000256" key="3">
    <source>
        <dbReference type="ARBA" id="ARBA00022475"/>
    </source>
</evidence>
<accession>A0A0D8HP70</accession>
<evidence type="ECO:0000256" key="7">
    <source>
        <dbReference type="SAM" id="MobiDB-lite"/>
    </source>
</evidence>
<feature type="transmembrane region" description="Helical" evidence="8">
    <location>
        <begin position="157"/>
        <end position="178"/>
    </location>
</feature>
<dbReference type="NCBIfam" id="TIGR00711">
    <property type="entry name" value="efflux_EmrB"/>
    <property type="match status" value="1"/>
</dbReference>
<dbReference type="InterPro" id="IPR004638">
    <property type="entry name" value="EmrB-like"/>
</dbReference>
<evidence type="ECO:0000256" key="1">
    <source>
        <dbReference type="ARBA" id="ARBA00004651"/>
    </source>
</evidence>
<dbReference type="PANTHER" id="PTHR42718">
    <property type="entry name" value="MAJOR FACILITATOR SUPERFAMILY MULTIDRUG TRANSPORTER MFSC"/>
    <property type="match status" value="1"/>
</dbReference>
<feature type="transmembrane region" description="Helical" evidence="8">
    <location>
        <begin position="252"/>
        <end position="269"/>
    </location>
</feature>
<dbReference type="CDD" id="cd17321">
    <property type="entry name" value="MFS_MMR_MDR_like"/>
    <property type="match status" value="1"/>
</dbReference>
<dbReference type="GO" id="GO:0005886">
    <property type="term" value="C:plasma membrane"/>
    <property type="evidence" value="ECO:0007669"/>
    <property type="project" value="UniProtKB-SubCell"/>
</dbReference>
<evidence type="ECO:0000313" key="11">
    <source>
        <dbReference type="Proteomes" id="UP000032360"/>
    </source>
</evidence>
<feature type="transmembrane region" description="Helical" evidence="8">
    <location>
        <begin position="218"/>
        <end position="240"/>
    </location>
</feature>
<reference evidence="10 11" key="1">
    <citation type="submission" date="2015-01" db="EMBL/GenBank/DDBJ databases">
        <title>Draft genome of the acidophilic iron oxidizer Acidithrix ferrooxidans strain Py-F3.</title>
        <authorList>
            <person name="Poehlein A."/>
            <person name="Eisen S."/>
            <person name="Schloemann M."/>
            <person name="Johnson B.D."/>
            <person name="Daniel R."/>
            <person name="Muehling M."/>
        </authorList>
    </citation>
    <scope>NUCLEOTIDE SEQUENCE [LARGE SCALE GENOMIC DNA]</scope>
    <source>
        <strain evidence="10 11">Py-F3</strain>
    </source>
</reference>
<dbReference type="Gene3D" id="1.20.1250.20">
    <property type="entry name" value="MFS general substrate transporter like domains"/>
    <property type="match status" value="1"/>
</dbReference>
<feature type="transmembrane region" description="Helical" evidence="8">
    <location>
        <begin position="65"/>
        <end position="85"/>
    </location>
</feature>
<dbReference type="PRINTS" id="PR01036">
    <property type="entry name" value="TCRTETB"/>
</dbReference>
<keyword evidence="4 8" id="KW-0812">Transmembrane</keyword>
<dbReference type="PROSITE" id="PS50850">
    <property type="entry name" value="MFS"/>
    <property type="match status" value="1"/>
</dbReference>
<dbReference type="SUPFAM" id="SSF103473">
    <property type="entry name" value="MFS general substrate transporter"/>
    <property type="match status" value="1"/>
</dbReference>
<comment type="subcellular location">
    <subcellularLocation>
        <location evidence="1">Cell membrane</location>
        <topology evidence="1">Multi-pass membrane protein</topology>
    </subcellularLocation>
</comment>
<evidence type="ECO:0000259" key="9">
    <source>
        <dbReference type="PROSITE" id="PS50850"/>
    </source>
</evidence>
<keyword evidence="5 8" id="KW-1133">Transmembrane helix</keyword>
<dbReference type="PATRIC" id="fig|1280514.3.peg.271"/>
<dbReference type="Gene3D" id="1.20.1720.10">
    <property type="entry name" value="Multidrug resistance protein D"/>
    <property type="match status" value="1"/>
</dbReference>
<feature type="transmembrane region" description="Helical" evidence="8">
    <location>
        <begin position="354"/>
        <end position="373"/>
    </location>
</feature>
<keyword evidence="2" id="KW-0813">Transport</keyword>
<feature type="transmembrane region" description="Helical" evidence="8">
    <location>
        <begin position="122"/>
        <end position="145"/>
    </location>
</feature>
<dbReference type="PROSITE" id="PS00216">
    <property type="entry name" value="SUGAR_TRANSPORT_1"/>
    <property type="match status" value="1"/>
</dbReference>
<feature type="transmembrane region" description="Helical" evidence="8">
    <location>
        <begin position="424"/>
        <end position="443"/>
    </location>
</feature>
<evidence type="ECO:0000256" key="5">
    <source>
        <dbReference type="ARBA" id="ARBA00022989"/>
    </source>
</evidence>
<dbReference type="PANTHER" id="PTHR42718:SF46">
    <property type="entry name" value="BLR6921 PROTEIN"/>
    <property type="match status" value="1"/>
</dbReference>
<dbReference type="EMBL" id="JXYS01000003">
    <property type="protein sequence ID" value="KJF18906.1"/>
    <property type="molecule type" value="Genomic_DNA"/>
</dbReference>
<evidence type="ECO:0000256" key="6">
    <source>
        <dbReference type="ARBA" id="ARBA00023136"/>
    </source>
</evidence>
<feature type="compositionally biased region" description="Polar residues" evidence="7">
    <location>
        <begin position="1"/>
        <end position="12"/>
    </location>
</feature>
<protein>
    <submittedName>
        <fullName evidence="10">Putative MFS-type transporter EfpA</fullName>
    </submittedName>
</protein>
<evidence type="ECO:0000313" key="10">
    <source>
        <dbReference type="EMBL" id="KJF18906.1"/>
    </source>
</evidence>
<dbReference type="RefSeq" id="WP_152625778.1">
    <property type="nucleotide sequence ID" value="NZ_JXYS01000003.1"/>
</dbReference>
<dbReference type="InterPro" id="IPR020846">
    <property type="entry name" value="MFS_dom"/>
</dbReference>
<feature type="transmembrane region" description="Helical" evidence="8">
    <location>
        <begin position="471"/>
        <end position="492"/>
    </location>
</feature>
<dbReference type="AlphaFoldDB" id="A0A0D8HP70"/>
<organism evidence="10 11">
    <name type="scientific">Acidithrix ferrooxidans</name>
    <dbReference type="NCBI Taxonomy" id="1280514"/>
    <lineage>
        <taxon>Bacteria</taxon>
        <taxon>Bacillati</taxon>
        <taxon>Actinomycetota</taxon>
        <taxon>Acidimicrobiia</taxon>
        <taxon>Acidimicrobiales</taxon>
        <taxon>Acidimicrobiaceae</taxon>
        <taxon>Acidithrix</taxon>
    </lineage>
</organism>
<dbReference type="InterPro" id="IPR036259">
    <property type="entry name" value="MFS_trans_sf"/>
</dbReference>
<feature type="domain" description="Major facilitator superfamily (MFS) profile" evidence="9">
    <location>
        <begin position="31"/>
        <end position="497"/>
    </location>
</feature>
<feature type="transmembrane region" description="Helical" evidence="8">
    <location>
        <begin position="97"/>
        <end position="116"/>
    </location>
</feature>
<dbReference type="InterPro" id="IPR005829">
    <property type="entry name" value="Sugar_transporter_CS"/>
</dbReference>
<evidence type="ECO:0000256" key="2">
    <source>
        <dbReference type="ARBA" id="ARBA00022448"/>
    </source>
</evidence>
<dbReference type="Proteomes" id="UP000032360">
    <property type="component" value="Unassembled WGS sequence"/>
</dbReference>
<dbReference type="GO" id="GO:0022857">
    <property type="term" value="F:transmembrane transporter activity"/>
    <property type="evidence" value="ECO:0007669"/>
    <property type="project" value="InterPro"/>
</dbReference>
<dbReference type="OrthoDB" id="4325372at2"/>
<sequence>MTPTTSQGSARSMRQRFKGRSESISTHKGLILTIACVAQFMVVLDVSIVNVALPSIRNSLGFSQVNLQWILNAYTLSFAGLLLLGGRLVDIIGRRKVFFSGIFLFSVASLVGAIATSQREIIIARTLQGVGAAILSPSTLTIITTTFEEGRERAKALGAWSAVAGAGGAAGALFGGILTDYLSWRWTFLINVPIGIFEVVLAWMFLSEFKRSQATKGARLDVVGSALITFGLTAVVYGLVQGGNLGWANVETLVAFAIGAASMMFFVYYEAKIAGSPIIPLGIFRHRALSVANIAMFLVGGSIFASWYFLSLFMQEILGYSPLKAGLAFVPQTLAIITGAQISSRLISKIGSRPLVIGGPIITAIGLLMLGNISPTSSYLGSLFLPSILVTLGMGLCFTPLAFSATTGIDRHLAGLASGVLNTARQVGGAVGLAGLSSLALAVTNSNLSSLASNVHVSHHAAVLMAASHGYGVAMTASAVIAVFASLSALMLPKSPKRLAEAIDEELILGFEGA</sequence>
<feature type="transmembrane region" description="Helical" evidence="8">
    <location>
        <begin position="379"/>
        <end position="403"/>
    </location>
</feature>
<name>A0A0D8HP70_9ACTN</name>
<feature type="transmembrane region" description="Helical" evidence="8">
    <location>
        <begin position="184"/>
        <end position="206"/>
    </location>
</feature>
<evidence type="ECO:0000256" key="4">
    <source>
        <dbReference type="ARBA" id="ARBA00022692"/>
    </source>
</evidence>
<keyword evidence="6 8" id="KW-0472">Membrane</keyword>
<feature type="transmembrane region" description="Helical" evidence="8">
    <location>
        <begin position="322"/>
        <end position="342"/>
    </location>
</feature>
<dbReference type="STRING" id="1280514.AXFE_01930"/>
<dbReference type="Pfam" id="PF07690">
    <property type="entry name" value="MFS_1"/>
    <property type="match status" value="1"/>
</dbReference>
<proteinExistence type="predicted"/>
<dbReference type="InterPro" id="IPR011701">
    <property type="entry name" value="MFS"/>
</dbReference>
<feature type="transmembrane region" description="Helical" evidence="8">
    <location>
        <begin position="290"/>
        <end position="310"/>
    </location>
</feature>
<feature type="transmembrane region" description="Helical" evidence="8">
    <location>
        <begin position="30"/>
        <end position="53"/>
    </location>
</feature>
<evidence type="ECO:0000256" key="8">
    <source>
        <dbReference type="SAM" id="Phobius"/>
    </source>
</evidence>
<gene>
    <name evidence="10" type="primary">efpA1</name>
    <name evidence="10" type="ORF">AXFE_01930</name>
</gene>
<keyword evidence="3" id="KW-1003">Cell membrane</keyword>
<comment type="caution">
    <text evidence="10">The sequence shown here is derived from an EMBL/GenBank/DDBJ whole genome shotgun (WGS) entry which is preliminary data.</text>
</comment>
<feature type="region of interest" description="Disordered" evidence="7">
    <location>
        <begin position="1"/>
        <end position="21"/>
    </location>
</feature>
<keyword evidence="11" id="KW-1185">Reference proteome</keyword>